<dbReference type="Proteomes" id="UP001374584">
    <property type="component" value="Unassembled WGS sequence"/>
</dbReference>
<name>A0AAN9LKL2_PHACN</name>
<dbReference type="EMBL" id="JAYMYR010000010">
    <property type="protein sequence ID" value="KAK7335889.1"/>
    <property type="molecule type" value="Genomic_DNA"/>
</dbReference>
<reference evidence="1 2" key="1">
    <citation type="submission" date="2024-01" db="EMBL/GenBank/DDBJ databases">
        <title>The genomes of 5 underutilized Papilionoideae crops provide insights into root nodulation and disease resistanc.</title>
        <authorList>
            <person name="Jiang F."/>
        </authorList>
    </citation>
    <scope>NUCLEOTIDE SEQUENCE [LARGE SCALE GENOMIC DNA]</scope>
    <source>
        <strain evidence="1">JINMINGXINNONG_FW02</strain>
        <tissue evidence="1">Leaves</tissue>
    </source>
</reference>
<protein>
    <submittedName>
        <fullName evidence="1">Uncharacterized protein</fullName>
    </submittedName>
</protein>
<sequence length="67" mass="7846">METKLSPATHVYSWSSIIVQSNERENNLDREGVRRERNFGLFCVPMVQLGTRREEKRNFISFLDGSL</sequence>
<accession>A0AAN9LKL2</accession>
<comment type="caution">
    <text evidence="1">The sequence shown here is derived from an EMBL/GenBank/DDBJ whole genome shotgun (WGS) entry which is preliminary data.</text>
</comment>
<gene>
    <name evidence="1" type="ORF">VNO80_28002</name>
</gene>
<organism evidence="1 2">
    <name type="scientific">Phaseolus coccineus</name>
    <name type="common">Scarlet runner bean</name>
    <name type="synonym">Phaseolus multiflorus</name>
    <dbReference type="NCBI Taxonomy" id="3886"/>
    <lineage>
        <taxon>Eukaryota</taxon>
        <taxon>Viridiplantae</taxon>
        <taxon>Streptophyta</taxon>
        <taxon>Embryophyta</taxon>
        <taxon>Tracheophyta</taxon>
        <taxon>Spermatophyta</taxon>
        <taxon>Magnoliopsida</taxon>
        <taxon>eudicotyledons</taxon>
        <taxon>Gunneridae</taxon>
        <taxon>Pentapetalae</taxon>
        <taxon>rosids</taxon>
        <taxon>fabids</taxon>
        <taxon>Fabales</taxon>
        <taxon>Fabaceae</taxon>
        <taxon>Papilionoideae</taxon>
        <taxon>50 kb inversion clade</taxon>
        <taxon>NPAAA clade</taxon>
        <taxon>indigoferoid/millettioid clade</taxon>
        <taxon>Phaseoleae</taxon>
        <taxon>Phaseolus</taxon>
    </lineage>
</organism>
<evidence type="ECO:0000313" key="2">
    <source>
        <dbReference type="Proteomes" id="UP001374584"/>
    </source>
</evidence>
<dbReference type="AlphaFoldDB" id="A0AAN9LKL2"/>
<keyword evidence="2" id="KW-1185">Reference proteome</keyword>
<evidence type="ECO:0000313" key="1">
    <source>
        <dbReference type="EMBL" id="KAK7335889.1"/>
    </source>
</evidence>
<proteinExistence type="predicted"/>